<dbReference type="OrthoDB" id="5844891at2759"/>
<keyword evidence="3" id="KW-1185">Reference proteome</keyword>
<dbReference type="EMBL" id="KZ269978">
    <property type="protein sequence ID" value="OZC12228.1"/>
    <property type="molecule type" value="Genomic_DNA"/>
</dbReference>
<sequence length="168" mass="20040">MEQEIEKALTLAESQNIKDECSNDKMKGIIYRRVYSLLTLIELRENIFYIFGLFCLISWFIFNLWILRDYFFPWWFKPIYTDKGFNKISLERKKMEYLRRKRINNVFAMSVSIVVPNTVQSSIQNTALPLKHKTLKSQGRPSEFRQNSQILNPAALSIRQITNYKIED</sequence>
<keyword evidence="1" id="KW-0472">Membrane</keyword>
<name>A0A238C5L1_9BILA</name>
<reference evidence="2 3" key="1">
    <citation type="submission" date="2015-12" db="EMBL/GenBank/DDBJ databases">
        <title>Draft genome of the nematode, Onchocerca flexuosa.</title>
        <authorList>
            <person name="Mitreva M."/>
        </authorList>
    </citation>
    <scope>NUCLEOTIDE SEQUENCE [LARGE SCALE GENOMIC DNA]</scope>
    <source>
        <strain evidence="2">Red Deer</strain>
    </source>
</reference>
<gene>
    <name evidence="2" type="ORF">X798_00749</name>
</gene>
<evidence type="ECO:0000256" key="1">
    <source>
        <dbReference type="SAM" id="Phobius"/>
    </source>
</evidence>
<proteinExistence type="predicted"/>
<evidence type="ECO:0000313" key="3">
    <source>
        <dbReference type="Proteomes" id="UP000242913"/>
    </source>
</evidence>
<keyword evidence="1" id="KW-1133">Transmembrane helix</keyword>
<accession>A0A238C5L1</accession>
<feature type="transmembrane region" description="Helical" evidence="1">
    <location>
        <begin position="47"/>
        <end position="67"/>
    </location>
</feature>
<dbReference type="AlphaFoldDB" id="A0A238C5L1"/>
<organism evidence="2 3">
    <name type="scientific">Onchocerca flexuosa</name>
    <dbReference type="NCBI Taxonomy" id="387005"/>
    <lineage>
        <taxon>Eukaryota</taxon>
        <taxon>Metazoa</taxon>
        <taxon>Ecdysozoa</taxon>
        <taxon>Nematoda</taxon>
        <taxon>Chromadorea</taxon>
        <taxon>Rhabditida</taxon>
        <taxon>Spirurina</taxon>
        <taxon>Spiruromorpha</taxon>
        <taxon>Filarioidea</taxon>
        <taxon>Onchocercidae</taxon>
        <taxon>Onchocerca</taxon>
    </lineage>
</organism>
<keyword evidence="1" id="KW-0812">Transmembrane</keyword>
<evidence type="ECO:0000313" key="2">
    <source>
        <dbReference type="EMBL" id="OZC12228.1"/>
    </source>
</evidence>
<protein>
    <submittedName>
        <fullName evidence="2">Uncharacterized protein</fullName>
    </submittedName>
</protein>
<dbReference type="Proteomes" id="UP000242913">
    <property type="component" value="Unassembled WGS sequence"/>
</dbReference>